<reference evidence="10" key="1">
    <citation type="submission" date="2014-12" db="EMBL/GenBank/DDBJ databases">
        <title>Whole genome sequences of four Staphylococcus schleiferi canine isolates.</title>
        <authorList>
            <person name="Misic A.M."/>
            <person name="Cain C."/>
            <person name="Morris D.O."/>
            <person name="Rankin S."/>
            <person name="Beiting D."/>
        </authorList>
    </citation>
    <scope>NUCLEOTIDE SEQUENCE</scope>
    <source>
        <strain evidence="10">ASB1</strain>
    </source>
</reference>
<evidence type="ECO:0000256" key="6">
    <source>
        <dbReference type="ARBA" id="ARBA00030949"/>
    </source>
</evidence>
<dbReference type="AlphaFoldDB" id="A0A0K2Y7D0"/>
<accession>A0A0K2Y7D0</accession>
<feature type="region of interest" description="Disordered" evidence="8">
    <location>
        <begin position="1"/>
        <end position="25"/>
    </location>
</feature>
<dbReference type="InterPro" id="IPR038531">
    <property type="entry name" value="NeuraminylLac-bd_hemagglutn_sf"/>
</dbReference>
<dbReference type="Gene3D" id="3.30.160.180">
    <property type="entry name" value="Putative neuraminyllactose-binding hemagglutinin homolog like domain"/>
    <property type="match status" value="1"/>
</dbReference>
<evidence type="ECO:0000313" key="11">
    <source>
        <dbReference type="Proteomes" id="UP000046090"/>
    </source>
</evidence>
<proteinExistence type="predicted"/>
<sequence length="69" mass="7818">MSTLTPNKTNSGGYEGASSISHSTLDKNHNDAIRKILSEMYRAVVQKLVHWVTNTNLEQYRNAIDQIKK</sequence>
<feature type="compositionally biased region" description="Polar residues" evidence="8">
    <location>
        <begin position="1"/>
        <end position="23"/>
    </location>
</feature>
<dbReference type="EMBL" id="CDMK01000002">
    <property type="protein sequence ID" value="CRI34998.1"/>
    <property type="molecule type" value="Genomic_DNA"/>
</dbReference>
<keyword evidence="3" id="KW-0472">Membrane</keyword>
<keyword evidence="4" id="KW-0998">Cell outer membrane</keyword>
<dbReference type="Pfam" id="PF05211">
    <property type="entry name" value="NLBH"/>
    <property type="match status" value="1"/>
</dbReference>
<evidence type="ECO:0000313" key="10">
    <source>
        <dbReference type="EMBL" id="CRI35071.1"/>
    </source>
</evidence>
<evidence type="ECO:0000256" key="4">
    <source>
        <dbReference type="ARBA" id="ARBA00023237"/>
    </source>
</evidence>
<evidence type="ECO:0000256" key="2">
    <source>
        <dbReference type="ARBA" id="ARBA00015547"/>
    </source>
</evidence>
<dbReference type="Proteomes" id="UP000046090">
    <property type="component" value="Unassembled WGS sequence"/>
</dbReference>
<protein>
    <recommendedName>
        <fullName evidence="2">Neuraminyllactose-binding hemagglutinin</fullName>
    </recommendedName>
    <alternativeName>
        <fullName evidence="7">Flagellar sheath adhesin</fullName>
    </alternativeName>
    <alternativeName>
        <fullName evidence="6">N-acetylneuraminyllactose-binding fibrillar hemagglutinin receptor-binding subunit</fullName>
    </alternativeName>
</protein>
<comment type="subcellular location">
    <subcellularLocation>
        <location evidence="1">Cell outer membrane</location>
        <topology evidence="1">Lipid-anchor</topology>
    </subcellularLocation>
</comment>
<gene>
    <name evidence="10" type="ORF">HHE01_00690</name>
    <name evidence="9" type="ORF">HHE01_07990</name>
</gene>
<dbReference type="GO" id="GO:0009279">
    <property type="term" value="C:cell outer membrane"/>
    <property type="evidence" value="ECO:0007669"/>
    <property type="project" value="UniProtKB-SubCell"/>
</dbReference>
<keyword evidence="11" id="KW-1185">Reference proteome</keyword>
<evidence type="ECO:0000256" key="1">
    <source>
        <dbReference type="ARBA" id="ARBA00004459"/>
    </source>
</evidence>
<organism evidence="10 11">
    <name type="scientific">Helicobacter heilmannii</name>
    <dbReference type="NCBI Taxonomy" id="35817"/>
    <lineage>
        <taxon>Bacteria</taxon>
        <taxon>Pseudomonadati</taxon>
        <taxon>Campylobacterota</taxon>
        <taxon>Epsilonproteobacteria</taxon>
        <taxon>Campylobacterales</taxon>
        <taxon>Helicobacteraceae</taxon>
        <taxon>Helicobacter</taxon>
    </lineage>
</organism>
<dbReference type="InterPro" id="IPR007876">
    <property type="entry name" value="NeuraminylLac-bd_hemagglutn"/>
</dbReference>
<evidence type="ECO:0000256" key="3">
    <source>
        <dbReference type="ARBA" id="ARBA00023136"/>
    </source>
</evidence>
<evidence type="ECO:0000256" key="5">
    <source>
        <dbReference type="ARBA" id="ARBA00023288"/>
    </source>
</evidence>
<name>A0A0K2Y7D0_HELHE</name>
<evidence type="ECO:0000256" key="8">
    <source>
        <dbReference type="SAM" id="MobiDB-lite"/>
    </source>
</evidence>
<dbReference type="EMBL" id="CDMK01000003">
    <property type="protein sequence ID" value="CRI35071.1"/>
    <property type="molecule type" value="Genomic_DNA"/>
</dbReference>
<evidence type="ECO:0000256" key="7">
    <source>
        <dbReference type="ARBA" id="ARBA00032680"/>
    </source>
</evidence>
<evidence type="ECO:0000313" key="9">
    <source>
        <dbReference type="EMBL" id="CRI34998.1"/>
    </source>
</evidence>
<keyword evidence="5" id="KW-0449">Lipoprotein</keyword>
<dbReference type="SUPFAM" id="SSF159594">
    <property type="entry name" value="XCC0632-like"/>
    <property type="match status" value="1"/>
</dbReference>
<reference evidence="11" key="2">
    <citation type="submission" date="2014-12" db="EMBL/GenBank/DDBJ databases">
        <authorList>
            <person name="Smet A."/>
        </authorList>
    </citation>
    <scope>NUCLEOTIDE SEQUENCE [LARGE SCALE GENOMIC DNA]</scope>
</reference>